<keyword evidence="2" id="KW-1185">Reference proteome</keyword>
<dbReference type="Proteomes" id="UP000828390">
    <property type="component" value="Unassembled WGS sequence"/>
</dbReference>
<dbReference type="EMBL" id="JAIWYP010000005">
    <property type="protein sequence ID" value="KAH3816404.1"/>
    <property type="molecule type" value="Genomic_DNA"/>
</dbReference>
<accession>A0A9D4GJ72</accession>
<proteinExistence type="predicted"/>
<protein>
    <submittedName>
        <fullName evidence="1">Uncharacterized protein</fullName>
    </submittedName>
</protein>
<comment type="caution">
    <text evidence="1">The sequence shown here is derived from an EMBL/GenBank/DDBJ whole genome shotgun (WGS) entry which is preliminary data.</text>
</comment>
<reference evidence="1" key="1">
    <citation type="journal article" date="2019" name="bioRxiv">
        <title>The Genome of the Zebra Mussel, Dreissena polymorpha: A Resource for Invasive Species Research.</title>
        <authorList>
            <person name="McCartney M.A."/>
            <person name="Auch B."/>
            <person name="Kono T."/>
            <person name="Mallez S."/>
            <person name="Zhang Y."/>
            <person name="Obille A."/>
            <person name="Becker A."/>
            <person name="Abrahante J.E."/>
            <person name="Garbe J."/>
            <person name="Badalamenti J.P."/>
            <person name="Herman A."/>
            <person name="Mangelson H."/>
            <person name="Liachko I."/>
            <person name="Sullivan S."/>
            <person name="Sone E.D."/>
            <person name="Koren S."/>
            <person name="Silverstein K.A.T."/>
            <person name="Beckman K.B."/>
            <person name="Gohl D.M."/>
        </authorList>
    </citation>
    <scope>NUCLEOTIDE SEQUENCE</scope>
    <source>
        <strain evidence="1">Duluth1</strain>
        <tissue evidence="1">Whole animal</tissue>
    </source>
</reference>
<organism evidence="1 2">
    <name type="scientific">Dreissena polymorpha</name>
    <name type="common">Zebra mussel</name>
    <name type="synonym">Mytilus polymorpha</name>
    <dbReference type="NCBI Taxonomy" id="45954"/>
    <lineage>
        <taxon>Eukaryota</taxon>
        <taxon>Metazoa</taxon>
        <taxon>Spiralia</taxon>
        <taxon>Lophotrochozoa</taxon>
        <taxon>Mollusca</taxon>
        <taxon>Bivalvia</taxon>
        <taxon>Autobranchia</taxon>
        <taxon>Heteroconchia</taxon>
        <taxon>Euheterodonta</taxon>
        <taxon>Imparidentia</taxon>
        <taxon>Neoheterodontei</taxon>
        <taxon>Myida</taxon>
        <taxon>Dreissenoidea</taxon>
        <taxon>Dreissenidae</taxon>
        <taxon>Dreissena</taxon>
    </lineage>
</organism>
<evidence type="ECO:0000313" key="2">
    <source>
        <dbReference type="Proteomes" id="UP000828390"/>
    </source>
</evidence>
<sequence>MLTSLATLVVKGQGLVVTFTLTSLEGQVEVTGVAGVGHCLVITPHWRMTQSTSPLR</sequence>
<reference evidence="1" key="2">
    <citation type="submission" date="2020-11" db="EMBL/GenBank/DDBJ databases">
        <authorList>
            <person name="McCartney M.A."/>
            <person name="Auch B."/>
            <person name="Kono T."/>
            <person name="Mallez S."/>
            <person name="Becker A."/>
            <person name="Gohl D.M."/>
            <person name="Silverstein K.A.T."/>
            <person name="Koren S."/>
            <person name="Bechman K.B."/>
            <person name="Herman A."/>
            <person name="Abrahante J.E."/>
            <person name="Garbe J."/>
        </authorList>
    </citation>
    <scope>NUCLEOTIDE SEQUENCE</scope>
    <source>
        <strain evidence="1">Duluth1</strain>
        <tissue evidence="1">Whole animal</tissue>
    </source>
</reference>
<gene>
    <name evidence="1" type="ORF">DPMN_117920</name>
</gene>
<evidence type="ECO:0000313" key="1">
    <source>
        <dbReference type="EMBL" id="KAH3816404.1"/>
    </source>
</evidence>
<name>A0A9D4GJ72_DREPO</name>
<dbReference type="AlphaFoldDB" id="A0A9D4GJ72"/>